<protein>
    <submittedName>
        <fullName evidence="1">Uncharacterized protein</fullName>
    </submittedName>
</protein>
<sequence length="906" mass="101904">MGRRILNDALRTIVNAEKRGFASANLQPISGVMASFLQIMKYRGYIKDFQVQDPHRVGKINVQLLGRINDCRALTYRQDIRAQNIQSYTKNKLPTHQWGYVVISTPNGLMDHEEAIRQNVGGQFRQLRESHLDPLPPISLQTQLQQFISYHVKGKLPESGFLRNYGNLDNFSSKTSACADRGLDIAHDVVDSSHVPHEEFDQSIAGGVGMNSAMDDMNLIQQAQRHQLVVRELGEEIDLEIGPGDDDPSFTHNHLIGVAPRDSSAEEHDDNKRLMDSQPPSEDQDTSKTQPAKRKKKVVKRWREEWADTYKWAYVDVKEGTARIFCSVCREYGRKHRRNPYGNEGSRNMQMSALEEHNNSLLHKEALRLQMASKDKIIVDKPLYVKALMSKTAGSIVEAALKRDPHEPEFLQSVQEVVHALERVISKNLSYVNTMERLLEPERTIIFRVPWVDDRGETHVNRGFRVHFNQTLGPCRGGLRFHPSMNLSTAKFLSFGQTFKNALSPYRLGGSSGGSDFDPNGKTDSEIMRFCQSFMNELYRYLGPDKDLPSEEMGVGTREMGYLYGHYRRLAGHSQGSFTGPRVNWSGSSLRTEATGYGLVSSYLTNPSFDAFAFICTQRGSSWPLYSFTWCMKPTDMYGTQQVFFAQLILADMNKELKGLRGILSDLIGLFLTLEKTSCFNIEYHGLECRCVVSGSGKIAMHVLEKLIAYGAVPISVSDSKGYLVDEDGFDFMKISFLRDIKAQQRSLRDYSKTYARSKYYDQSKPWNERCDVAFPCASQNEIDQSDAINLVNSGCRVVIEGSNMPCTPEAVDVLRKANVLVAPSMAAGVGGVVAGELELKECNLNWSPEEFESKLQEAMKQTYQRVLKAASDFGYQKESPEALVHGAVISAFLTIANSMADQGCV</sequence>
<organism evidence="1 2">
    <name type="scientific">Catharanthus roseus</name>
    <name type="common">Madagascar periwinkle</name>
    <name type="synonym">Vinca rosea</name>
    <dbReference type="NCBI Taxonomy" id="4058"/>
    <lineage>
        <taxon>Eukaryota</taxon>
        <taxon>Viridiplantae</taxon>
        <taxon>Streptophyta</taxon>
        <taxon>Embryophyta</taxon>
        <taxon>Tracheophyta</taxon>
        <taxon>Spermatophyta</taxon>
        <taxon>Magnoliopsida</taxon>
        <taxon>eudicotyledons</taxon>
        <taxon>Gunneridae</taxon>
        <taxon>Pentapetalae</taxon>
        <taxon>asterids</taxon>
        <taxon>lamiids</taxon>
        <taxon>Gentianales</taxon>
        <taxon>Apocynaceae</taxon>
        <taxon>Rauvolfioideae</taxon>
        <taxon>Vinceae</taxon>
        <taxon>Catharanthinae</taxon>
        <taxon>Catharanthus</taxon>
    </lineage>
</organism>
<dbReference type="EMBL" id="CM044704">
    <property type="protein sequence ID" value="KAI5665482.1"/>
    <property type="molecule type" value="Genomic_DNA"/>
</dbReference>
<name>A0ACC0AYF9_CATRO</name>
<proteinExistence type="predicted"/>
<dbReference type="Proteomes" id="UP001060085">
    <property type="component" value="Linkage Group LG04"/>
</dbReference>
<reference evidence="2" key="1">
    <citation type="journal article" date="2023" name="Nat. Plants">
        <title>Single-cell RNA sequencing provides a high-resolution roadmap for understanding the multicellular compartmentation of specialized metabolism.</title>
        <authorList>
            <person name="Sun S."/>
            <person name="Shen X."/>
            <person name="Li Y."/>
            <person name="Li Y."/>
            <person name="Wang S."/>
            <person name="Li R."/>
            <person name="Zhang H."/>
            <person name="Shen G."/>
            <person name="Guo B."/>
            <person name="Wei J."/>
            <person name="Xu J."/>
            <person name="St-Pierre B."/>
            <person name="Chen S."/>
            <person name="Sun C."/>
        </authorList>
    </citation>
    <scope>NUCLEOTIDE SEQUENCE [LARGE SCALE GENOMIC DNA]</scope>
</reference>
<comment type="caution">
    <text evidence="1">The sequence shown here is derived from an EMBL/GenBank/DDBJ whole genome shotgun (WGS) entry which is preliminary data.</text>
</comment>
<keyword evidence="2" id="KW-1185">Reference proteome</keyword>
<accession>A0ACC0AYF9</accession>
<evidence type="ECO:0000313" key="1">
    <source>
        <dbReference type="EMBL" id="KAI5665482.1"/>
    </source>
</evidence>
<evidence type="ECO:0000313" key="2">
    <source>
        <dbReference type="Proteomes" id="UP001060085"/>
    </source>
</evidence>
<gene>
    <name evidence="1" type="ORF">M9H77_15335</name>
</gene>